<feature type="domain" description="Glycosyltransferase 2-like" evidence="2">
    <location>
        <begin position="30"/>
        <end position="96"/>
    </location>
</feature>
<name>A0A2W1BIW5_HELAM</name>
<dbReference type="PANTHER" id="PTHR11675:SF43">
    <property type="entry name" value="POLYPEPTIDE N-ACETYLGALACTOSAMINYLTRANSFERASE 1"/>
    <property type="match status" value="1"/>
</dbReference>
<dbReference type="GO" id="GO:0005794">
    <property type="term" value="C:Golgi apparatus"/>
    <property type="evidence" value="ECO:0007669"/>
    <property type="project" value="TreeGrafter"/>
</dbReference>
<dbReference type="InterPro" id="IPR001173">
    <property type="entry name" value="Glyco_trans_2-like"/>
</dbReference>
<dbReference type="OrthoDB" id="416652at2759"/>
<proteinExistence type="predicted"/>
<dbReference type="PANTHER" id="PTHR11675">
    <property type="entry name" value="N-ACETYLGALACTOSAMINYLTRANSFERASE"/>
    <property type="match status" value="1"/>
</dbReference>
<sequence length="216" mass="24422">MDKLTELNPYQSIAYNRTTYIYRRAKLCSRSTGLIRARLAGARLASADSLVFLDAHSEAVADWLRPLLQRLKDKRDAVVVPAIDVISYENFLFAMSLESDEVRALVGLTRARLAGARYAAGDVLVFLDSHCEAQPDWLRPLLQTIKDDPHAVVVPIIDVIESNNFFYSVLDTSVFQVNACVLWQTLVLLSVPCVITEQLKISSDWNYRRLSRFMLA</sequence>
<feature type="domain" description="Glycosyltransferase 2-like" evidence="2">
    <location>
        <begin position="107"/>
        <end position="170"/>
    </location>
</feature>
<protein>
    <recommendedName>
        <fullName evidence="2">Glycosyltransferase 2-like domain-containing protein</fullName>
    </recommendedName>
</protein>
<accession>A0A2W1BIW5</accession>
<dbReference type="Proteomes" id="UP000249218">
    <property type="component" value="Unassembled WGS sequence"/>
</dbReference>
<dbReference type="AlphaFoldDB" id="A0A2W1BIW5"/>
<dbReference type="Gene3D" id="3.90.550.10">
    <property type="entry name" value="Spore Coat Polysaccharide Biosynthesis Protein SpsA, Chain A"/>
    <property type="match status" value="2"/>
</dbReference>
<dbReference type="SUPFAM" id="SSF53448">
    <property type="entry name" value="Nucleotide-diphospho-sugar transferases"/>
    <property type="match status" value="2"/>
</dbReference>
<organism evidence="3 4">
    <name type="scientific">Helicoverpa armigera</name>
    <name type="common">Cotton bollworm</name>
    <name type="synonym">Heliothis armigera</name>
    <dbReference type="NCBI Taxonomy" id="29058"/>
    <lineage>
        <taxon>Eukaryota</taxon>
        <taxon>Metazoa</taxon>
        <taxon>Ecdysozoa</taxon>
        <taxon>Arthropoda</taxon>
        <taxon>Hexapoda</taxon>
        <taxon>Insecta</taxon>
        <taxon>Pterygota</taxon>
        <taxon>Neoptera</taxon>
        <taxon>Endopterygota</taxon>
        <taxon>Lepidoptera</taxon>
        <taxon>Glossata</taxon>
        <taxon>Ditrysia</taxon>
        <taxon>Noctuoidea</taxon>
        <taxon>Noctuidae</taxon>
        <taxon>Heliothinae</taxon>
        <taxon>Helicoverpa</taxon>
    </lineage>
</organism>
<keyword evidence="4" id="KW-1185">Reference proteome</keyword>
<gene>
    <name evidence="3" type="primary">HaOG209019</name>
    <name evidence="3" type="ORF">B5X24_HaOG209019</name>
</gene>
<evidence type="ECO:0000313" key="3">
    <source>
        <dbReference type="EMBL" id="PZC73645.1"/>
    </source>
</evidence>
<dbReference type="GO" id="GO:0004653">
    <property type="term" value="F:polypeptide N-acetylgalactosaminyltransferase activity"/>
    <property type="evidence" value="ECO:0007669"/>
    <property type="project" value="TreeGrafter"/>
</dbReference>
<evidence type="ECO:0000256" key="1">
    <source>
        <dbReference type="ARBA" id="ARBA00023157"/>
    </source>
</evidence>
<evidence type="ECO:0000259" key="2">
    <source>
        <dbReference type="Pfam" id="PF00535"/>
    </source>
</evidence>
<dbReference type="GO" id="GO:0006493">
    <property type="term" value="P:protein O-linked glycosylation"/>
    <property type="evidence" value="ECO:0007669"/>
    <property type="project" value="TreeGrafter"/>
</dbReference>
<dbReference type="InterPro" id="IPR029044">
    <property type="entry name" value="Nucleotide-diphossugar_trans"/>
</dbReference>
<dbReference type="Pfam" id="PF00535">
    <property type="entry name" value="Glycos_transf_2"/>
    <property type="match status" value="2"/>
</dbReference>
<dbReference type="EMBL" id="KZ150094">
    <property type="protein sequence ID" value="PZC73645.1"/>
    <property type="molecule type" value="Genomic_DNA"/>
</dbReference>
<keyword evidence="1" id="KW-1015">Disulfide bond</keyword>
<reference evidence="3 4" key="1">
    <citation type="journal article" date="2017" name="BMC Biol.">
        <title>Genomic innovations, transcriptional plasticity and gene loss underlying the evolution and divergence of two highly polyphagous and invasive Helicoverpa pest species.</title>
        <authorList>
            <person name="Pearce S.L."/>
            <person name="Clarke D.F."/>
            <person name="East P.D."/>
            <person name="Elfekih S."/>
            <person name="Gordon K.H."/>
            <person name="Jermiin L.S."/>
            <person name="McGaughran A."/>
            <person name="Oakeshott J.G."/>
            <person name="Papanikolaou A."/>
            <person name="Perera O.P."/>
            <person name="Rane R.V."/>
            <person name="Richards S."/>
            <person name="Tay W.T."/>
            <person name="Walsh T.K."/>
            <person name="Anderson A."/>
            <person name="Anderson C.J."/>
            <person name="Asgari S."/>
            <person name="Board P.G."/>
            <person name="Bretschneider A."/>
            <person name="Campbell P.M."/>
            <person name="Chertemps T."/>
            <person name="Christeller J.T."/>
            <person name="Coppin C.W."/>
            <person name="Downes S.J."/>
            <person name="Duan G."/>
            <person name="Farnsworth C.A."/>
            <person name="Good R.T."/>
            <person name="Han L.B."/>
            <person name="Han Y.C."/>
            <person name="Hatje K."/>
            <person name="Horne I."/>
            <person name="Huang Y.P."/>
            <person name="Hughes D.S."/>
            <person name="Jacquin-Joly E."/>
            <person name="James W."/>
            <person name="Jhangiani S."/>
            <person name="Kollmar M."/>
            <person name="Kuwar S.S."/>
            <person name="Li S."/>
            <person name="Liu N.Y."/>
            <person name="Maibeche M.T."/>
            <person name="Miller J.R."/>
            <person name="Montagne N."/>
            <person name="Perry T."/>
            <person name="Qu J."/>
            <person name="Song S.V."/>
            <person name="Sutton G.G."/>
            <person name="Vogel H."/>
            <person name="Walenz B.P."/>
            <person name="Xu W."/>
            <person name="Zhang H.J."/>
            <person name="Zou Z."/>
            <person name="Batterham P."/>
            <person name="Edwards O.R."/>
            <person name="Feyereisen R."/>
            <person name="Gibbs R.A."/>
            <person name="Heckel D.G."/>
            <person name="McGrath A."/>
            <person name="Robin C."/>
            <person name="Scherer S.E."/>
            <person name="Worley K.C."/>
            <person name="Wu Y.D."/>
        </authorList>
    </citation>
    <scope>NUCLEOTIDE SEQUENCE [LARGE SCALE GENOMIC DNA]</scope>
    <source>
        <strain evidence="3">Harm_GR_Male_#8</strain>
        <tissue evidence="3">Whole organism</tissue>
    </source>
</reference>
<evidence type="ECO:0000313" key="4">
    <source>
        <dbReference type="Proteomes" id="UP000249218"/>
    </source>
</evidence>